<proteinExistence type="predicted"/>
<name>A0ABW3UWX0_9BACL</name>
<dbReference type="PANTHER" id="PTHR38445:SF7">
    <property type="entry name" value="GNTR-FAMILY TRANSCRIPTIONAL REGULATOR"/>
    <property type="match status" value="1"/>
</dbReference>
<evidence type="ECO:0000256" key="2">
    <source>
        <dbReference type="ARBA" id="ARBA00023125"/>
    </source>
</evidence>
<dbReference type="SUPFAM" id="SSF46785">
    <property type="entry name" value="Winged helix' DNA-binding domain"/>
    <property type="match status" value="1"/>
</dbReference>
<dbReference type="CDD" id="cd07377">
    <property type="entry name" value="WHTH_GntR"/>
    <property type="match status" value="1"/>
</dbReference>
<dbReference type="EMBL" id="JBHTLU010000059">
    <property type="protein sequence ID" value="MFD1225447.1"/>
    <property type="molecule type" value="Genomic_DNA"/>
</dbReference>
<gene>
    <name evidence="5" type="ORF">ACFQ4B_35760</name>
</gene>
<dbReference type="InterPro" id="IPR000524">
    <property type="entry name" value="Tscrpt_reg_HTH_GntR"/>
</dbReference>
<evidence type="ECO:0000313" key="6">
    <source>
        <dbReference type="Proteomes" id="UP001597180"/>
    </source>
</evidence>
<dbReference type="SMART" id="SM00345">
    <property type="entry name" value="HTH_GNTR"/>
    <property type="match status" value="1"/>
</dbReference>
<dbReference type="Pfam" id="PF00392">
    <property type="entry name" value="GntR"/>
    <property type="match status" value="1"/>
</dbReference>
<keyword evidence="6" id="KW-1185">Reference proteome</keyword>
<keyword evidence="3" id="KW-0804">Transcription</keyword>
<evidence type="ECO:0000256" key="3">
    <source>
        <dbReference type="ARBA" id="ARBA00023163"/>
    </source>
</evidence>
<protein>
    <submittedName>
        <fullName evidence="5">GntR family transcriptional regulator</fullName>
    </submittedName>
</protein>
<dbReference type="Proteomes" id="UP001597180">
    <property type="component" value="Unassembled WGS sequence"/>
</dbReference>
<keyword evidence="1" id="KW-0805">Transcription regulation</keyword>
<sequence>MTKIIISNVSDPPIYQQIKGQIKDAILRGELAEGEPLPSIRALANDLRVSVLTTRRVYDELEAEGFITTKAGKGSYVAQGNLELLRESKRRMVEEKLTEAWNAARSLGISKSELYQMMDLLFEEGDSEE</sequence>
<dbReference type="RefSeq" id="WP_345587746.1">
    <property type="nucleotide sequence ID" value="NZ_BAABJG010000013.1"/>
</dbReference>
<dbReference type="InterPro" id="IPR036388">
    <property type="entry name" value="WH-like_DNA-bd_sf"/>
</dbReference>
<comment type="caution">
    <text evidence="5">The sequence shown here is derived from an EMBL/GenBank/DDBJ whole genome shotgun (WGS) entry which is preliminary data.</text>
</comment>
<feature type="domain" description="HTH gntR-type" evidence="4">
    <location>
        <begin position="12"/>
        <end position="80"/>
    </location>
</feature>
<accession>A0ABW3UWX0</accession>
<evidence type="ECO:0000313" key="5">
    <source>
        <dbReference type="EMBL" id="MFD1225447.1"/>
    </source>
</evidence>
<dbReference type="InterPro" id="IPR036390">
    <property type="entry name" value="WH_DNA-bd_sf"/>
</dbReference>
<dbReference type="Gene3D" id="1.10.10.10">
    <property type="entry name" value="Winged helix-like DNA-binding domain superfamily/Winged helix DNA-binding domain"/>
    <property type="match status" value="1"/>
</dbReference>
<evidence type="ECO:0000256" key="1">
    <source>
        <dbReference type="ARBA" id="ARBA00023015"/>
    </source>
</evidence>
<keyword evidence="2" id="KW-0238">DNA-binding</keyword>
<dbReference type="PROSITE" id="PS50949">
    <property type="entry name" value="HTH_GNTR"/>
    <property type="match status" value="1"/>
</dbReference>
<evidence type="ECO:0000259" key="4">
    <source>
        <dbReference type="PROSITE" id="PS50949"/>
    </source>
</evidence>
<organism evidence="5 6">
    <name type="scientific">Paenibacillus vulneris</name>
    <dbReference type="NCBI Taxonomy" id="1133364"/>
    <lineage>
        <taxon>Bacteria</taxon>
        <taxon>Bacillati</taxon>
        <taxon>Bacillota</taxon>
        <taxon>Bacilli</taxon>
        <taxon>Bacillales</taxon>
        <taxon>Paenibacillaceae</taxon>
        <taxon>Paenibacillus</taxon>
    </lineage>
</organism>
<dbReference type="PANTHER" id="PTHR38445">
    <property type="entry name" value="HTH-TYPE TRANSCRIPTIONAL REPRESSOR YTRA"/>
    <property type="match status" value="1"/>
</dbReference>
<reference evidence="6" key="1">
    <citation type="journal article" date="2019" name="Int. J. Syst. Evol. Microbiol.">
        <title>The Global Catalogue of Microorganisms (GCM) 10K type strain sequencing project: providing services to taxonomists for standard genome sequencing and annotation.</title>
        <authorList>
            <consortium name="The Broad Institute Genomics Platform"/>
            <consortium name="The Broad Institute Genome Sequencing Center for Infectious Disease"/>
            <person name="Wu L."/>
            <person name="Ma J."/>
        </authorList>
    </citation>
    <scope>NUCLEOTIDE SEQUENCE [LARGE SCALE GENOMIC DNA]</scope>
    <source>
        <strain evidence="6">CCUG 53270</strain>
    </source>
</reference>